<gene>
    <name evidence="7" type="ORF">M0R45_028249</name>
</gene>
<evidence type="ECO:0000256" key="3">
    <source>
        <dbReference type="ARBA" id="ARBA00022782"/>
    </source>
</evidence>
<keyword evidence="2 5" id="KW-0217">Developmental protein</keyword>
<feature type="compositionally biased region" description="Polar residues" evidence="6">
    <location>
        <begin position="439"/>
        <end position="460"/>
    </location>
</feature>
<feature type="region of interest" description="Disordered" evidence="6">
    <location>
        <begin position="344"/>
        <end position="460"/>
    </location>
</feature>
<dbReference type="AlphaFoldDB" id="A0AAW1W749"/>
<feature type="compositionally biased region" description="Basic and acidic residues" evidence="6">
    <location>
        <begin position="179"/>
        <end position="195"/>
    </location>
</feature>
<protein>
    <recommendedName>
        <fullName evidence="5">FRIGIDA-like protein</fullName>
    </recommendedName>
</protein>
<evidence type="ECO:0000313" key="8">
    <source>
        <dbReference type="Proteomes" id="UP001457282"/>
    </source>
</evidence>
<evidence type="ECO:0000256" key="6">
    <source>
        <dbReference type="SAM" id="MobiDB-lite"/>
    </source>
</evidence>
<dbReference type="Proteomes" id="UP001457282">
    <property type="component" value="Unassembled WGS sequence"/>
</dbReference>
<feature type="compositionally biased region" description="Polar residues" evidence="6">
    <location>
        <begin position="362"/>
        <end position="404"/>
    </location>
</feature>
<evidence type="ECO:0000256" key="4">
    <source>
        <dbReference type="ARBA" id="ARBA00023089"/>
    </source>
</evidence>
<comment type="caution">
    <text evidence="7">The sequence shown here is derived from an EMBL/GenBank/DDBJ whole genome shotgun (WGS) entry which is preliminary data.</text>
</comment>
<evidence type="ECO:0000313" key="7">
    <source>
        <dbReference type="EMBL" id="KAK9919663.1"/>
    </source>
</evidence>
<sequence length="460" mass="50463">MRLRSPWASGKLVLEAIGSFYPTESNKGACGCFGLIDEFDRDEIFKLFASVAVRKQAPELFRSLGFADKASEFIQKLVSEKKRLDAIRFIHAFEQLDKFPPMPLLKAHLKFAKKDAKTSFKKGQDPIKAQDESIDKEVVSLRAIIRCIESYKLGVEPQYSPENLRKRISELKRQKKERKVTQESHGPEAQGEHPVGKKRVAPDVKAQPNKNSNKHRRTDPASSSRSVSFRAPATGHSIQPAYLRPVDLFESRGAEYYMPSAGMPRQAADAPHTSYGNTSTFNSLRASHHQQTGSYKGEGAEYAARYYDSAYSVPDAHNSLSAGRYGLVGSSPIAHTRHTTLTGGAYELTNSSPVTHSRHTTQRMNSTTASYGLGGSTSHLSPLTQRYGTSSSMAGNGRTGQFGSAGSPPPARITNASPNGSISYVSGDPLRIPTYNDRPVSSSSGYGTHTNQYQPSIYHL</sequence>
<keyword evidence="4 5" id="KW-0287">Flowering</keyword>
<comment type="similarity">
    <text evidence="1 5">Belongs to the Frigida family.</text>
</comment>
<dbReference type="GO" id="GO:0030154">
    <property type="term" value="P:cell differentiation"/>
    <property type="evidence" value="ECO:0007669"/>
    <property type="project" value="UniProtKB-KW"/>
</dbReference>
<name>A0AAW1W749_RUBAR</name>
<accession>A0AAW1W749</accession>
<proteinExistence type="inferred from homology"/>
<feature type="compositionally biased region" description="Polar residues" evidence="6">
    <location>
        <begin position="414"/>
        <end position="424"/>
    </location>
</feature>
<evidence type="ECO:0000256" key="5">
    <source>
        <dbReference type="RuleBase" id="RU364012"/>
    </source>
</evidence>
<dbReference type="PANTHER" id="PTHR31791:SF32">
    <property type="entry name" value="FRIGIDA-LIKE PROTEIN"/>
    <property type="match status" value="1"/>
</dbReference>
<evidence type="ECO:0000256" key="2">
    <source>
        <dbReference type="ARBA" id="ARBA00022473"/>
    </source>
</evidence>
<keyword evidence="3 5" id="KW-0221">Differentiation</keyword>
<dbReference type="EMBL" id="JBEDUW010000006">
    <property type="protein sequence ID" value="KAK9919663.1"/>
    <property type="molecule type" value="Genomic_DNA"/>
</dbReference>
<dbReference type="GO" id="GO:0009908">
    <property type="term" value="P:flower development"/>
    <property type="evidence" value="ECO:0007669"/>
    <property type="project" value="UniProtKB-KW"/>
</dbReference>
<dbReference type="PANTHER" id="PTHR31791">
    <property type="entry name" value="FRIGIDA-LIKE PROTEIN 3-RELATED"/>
    <property type="match status" value="1"/>
</dbReference>
<organism evidence="7 8">
    <name type="scientific">Rubus argutus</name>
    <name type="common">Southern blackberry</name>
    <dbReference type="NCBI Taxonomy" id="59490"/>
    <lineage>
        <taxon>Eukaryota</taxon>
        <taxon>Viridiplantae</taxon>
        <taxon>Streptophyta</taxon>
        <taxon>Embryophyta</taxon>
        <taxon>Tracheophyta</taxon>
        <taxon>Spermatophyta</taxon>
        <taxon>Magnoliopsida</taxon>
        <taxon>eudicotyledons</taxon>
        <taxon>Gunneridae</taxon>
        <taxon>Pentapetalae</taxon>
        <taxon>rosids</taxon>
        <taxon>fabids</taxon>
        <taxon>Rosales</taxon>
        <taxon>Rosaceae</taxon>
        <taxon>Rosoideae</taxon>
        <taxon>Rosoideae incertae sedis</taxon>
        <taxon>Rubus</taxon>
    </lineage>
</organism>
<reference evidence="7 8" key="1">
    <citation type="journal article" date="2023" name="G3 (Bethesda)">
        <title>A chromosome-length genome assembly and annotation of blackberry (Rubus argutus, cv. 'Hillquist').</title>
        <authorList>
            <person name="Bruna T."/>
            <person name="Aryal R."/>
            <person name="Dudchenko O."/>
            <person name="Sargent D.J."/>
            <person name="Mead D."/>
            <person name="Buti M."/>
            <person name="Cavallini A."/>
            <person name="Hytonen T."/>
            <person name="Andres J."/>
            <person name="Pham M."/>
            <person name="Weisz D."/>
            <person name="Mascagni F."/>
            <person name="Usai G."/>
            <person name="Natali L."/>
            <person name="Bassil N."/>
            <person name="Fernandez G.E."/>
            <person name="Lomsadze A."/>
            <person name="Armour M."/>
            <person name="Olukolu B."/>
            <person name="Poorten T."/>
            <person name="Britton C."/>
            <person name="Davik J."/>
            <person name="Ashrafi H."/>
            <person name="Aiden E.L."/>
            <person name="Borodovsky M."/>
            <person name="Worthington M."/>
        </authorList>
    </citation>
    <scope>NUCLEOTIDE SEQUENCE [LARGE SCALE GENOMIC DNA]</scope>
    <source>
        <strain evidence="7">PI 553951</strain>
    </source>
</reference>
<feature type="region of interest" description="Disordered" evidence="6">
    <location>
        <begin position="172"/>
        <end position="233"/>
    </location>
</feature>
<dbReference type="InterPro" id="IPR012474">
    <property type="entry name" value="Frigida"/>
</dbReference>
<keyword evidence="8" id="KW-1185">Reference proteome</keyword>
<evidence type="ECO:0000256" key="1">
    <source>
        <dbReference type="ARBA" id="ARBA00008956"/>
    </source>
</evidence>
<dbReference type="Pfam" id="PF07899">
    <property type="entry name" value="Frigida"/>
    <property type="match status" value="1"/>
</dbReference>